<keyword evidence="9 11" id="KW-0472">Membrane</keyword>
<evidence type="ECO:0000259" key="12">
    <source>
        <dbReference type="PROSITE" id="PS51292"/>
    </source>
</evidence>
<keyword evidence="14" id="KW-1185">Reference proteome</keyword>
<evidence type="ECO:0000256" key="9">
    <source>
        <dbReference type="ARBA" id="ARBA00023136"/>
    </source>
</evidence>
<dbReference type="PANTHER" id="PTHR46065">
    <property type="entry name" value="E3 UBIQUITIN-PROTEIN LIGASE MARCH 2/3 FAMILY MEMBER"/>
    <property type="match status" value="1"/>
</dbReference>
<evidence type="ECO:0000256" key="1">
    <source>
        <dbReference type="ARBA" id="ARBA00004141"/>
    </source>
</evidence>
<name>A0A812E2V9_ACAPH</name>
<dbReference type="SMART" id="SM00744">
    <property type="entry name" value="RINGv"/>
    <property type="match status" value="1"/>
</dbReference>
<accession>A0A812E2V9</accession>
<dbReference type="GO" id="GO:0016567">
    <property type="term" value="P:protein ubiquitination"/>
    <property type="evidence" value="ECO:0007669"/>
    <property type="project" value="TreeGrafter"/>
</dbReference>
<dbReference type="AlphaFoldDB" id="A0A812E2V9"/>
<dbReference type="EMBL" id="CAHIKZ030004724">
    <property type="protein sequence ID" value="CAE1314501.1"/>
    <property type="molecule type" value="Genomic_DNA"/>
</dbReference>
<keyword evidence="3 11" id="KW-0812">Transmembrane</keyword>
<proteinExistence type="predicted"/>
<gene>
    <name evidence="13" type="ORF">SPHA_65504</name>
</gene>
<evidence type="ECO:0000256" key="3">
    <source>
        <dbReference type="ARBA" id="ARBA00022692"/>
    </source>
</evidence>
<keyword evidence="13" id="KW-0012">Acyltransferase</keyword>
<feature type="transmembrane region" description="Helical" evidence="11">
    <location>
        <begin position="300"/>
        <end position="324"/>
    </location>
</feature>
<keyword evidence="8 11" id="KW-1133">Transmembrane helix</keyword>
<evidence type="ECO:0000256" key="11">
    <source>
        <dbReference type="SAM" id="Phobius"/>
    </source>
</evidence>
<protein>
    <submittedName>
        <fullName evidence="13">MARCH2</fullName>
        <ecNumber evidence="13">2.3.2.27</ecNumber>
    </submittedName>
</protein>
<feature type="transmembrane region" description="Helical" evidence="11">
    <location>
        <begin position="330"/>
        <end position="356"/>
    </location>
</feature>
<dbReference type="GO" id="GO:0016020">
    <property type="term" value="C:membrane"/>
    <property type="evidence" value="ECO:0007669"/>
    <property type="project" value="UniProtKB-SubCell"/>
</dbReference>
<keyword evidence="6" id="KW-0833">Ubl conjugation pathway</keyword>
<sequence>MSSSQVHCINQDVELSHLSNTVLPVNDSDEQHSLSDVEEMPANVNLSSADDSLGLEKTSSGQLAQLSSSQEESIPSSIDLPSAYIESETTNPPNPAGRLQRWKYRLLGQSKVNTTEKNTNGDCPISTANEERKADPFLVRKLFGNGVDTANDISDLDVSVPKVNTHGCSLVCLSGKDEYSRSISRSTFSDSNISLDQSDNEVKGKHDSLKDTINGDYMDYDCRICHGGTSSGQLVSPCYCTGTMGQMHVACLEQWLGSNGRKECELCGYRYHLCREPRSFREFLKNPGAPNLARHLKCDLFCFAVLTPTTLISVSLLLFAANLLEWQMTWSVVGLITTAIFLVIIYVFWSVMAFTYQRKIWQKWKLSNQVVRLKCTSKCSWDYNESHPAATGSERSLNVVPVYPRASTVTITSTEVGSDIDARLFEIRCNESEPSVSPYISLDPYRLSQSFSDIRMALPSVVVIMYVLLEPSLVMDTDLRETAAQNVYRKTFSNLKAFI</sequence>
<dbReference type="PANTHER" id="PTHR46065:SF3">
    <property type="entry name" value="FI20425P1"/>
    <property type="match status" value="1"/>
</dbReference>
<evidence type="ECO:0000256" key="10">
    <source>
        <dbReference type="SAM" id="MobiDB-lite"/>
    </source>
</evidence>
<feature type="domain" description="RING-CH-type" evidence="12">
    <location>
        <begin position="214"/>
        <end position="274"/>
    </location>
</feature>
<keyword evidence="5" id="KW-0863">Zinc-finger</keyword>
<feature type="compositionally biased region" description="Low complexity" evidence="10">
    <location>
        <begin position="59"/>
        <end position="77"/>
    </location>
</feature>
<dbReference type="GO" id="GO:0008270">
    <property type="term" value="F:zinc ion binding"/>
    <property type="evidence" value="ECO:0007669"/>
    <property type="project" value="UniProtKB-KW"/>
</dbReference>
<evidence type="ECO:0000256" key="2">
    <source>
        <dbReference type="ARBA" id="ARBA00022679"/>
    </source>
</evidence>
<evidence type="ECO:0000256" key="8">
    <source>
        <dbReference type="ARBA" id="ARBA00022989"/>
    </source>
</evidence>
<evidence type="ECO:0000313" key="14">
    <source>
        <dbReference type="Proteomes" id="UP000597762"/>
    </source>
</evidence>
<dbReference type="SUPFAM" id="SSF57850">
    <property type="entry name" value="RING/U-box"/>
    <property type="match status" value="1"/>
</dbReference>
<feature type="region of interest" description="Disordered" evidence="10">
    <location>
        <begin position="48"/>
        <end position="77"/>
    </location>
</feature>
<dbReference type="Proteomes" id="UP000597762">
    <property type="component" value="Unassembled WGS sequence"/>
</dbReference>
<evidence type="ECO:0000256" key="7">
    <source>
        <dbReference type="ARBA" id="ARBA00022833"/>
    </source>
</evidence>
<comment type="subcellular location">
    <subcellularLocation>
        <location evidence="1">Membrane</location>
        <topology evidence="1">Multi-pass membrane protein</topology>
    </subcellularLocation>
</comment>
<dbReference type="OrthoDB" id="273089at2759"/>
<keyword evidence="2 13" id="KW-0808">Transferase</keyword>
<dbReference type="EC" id="2.3.2.27" evidence="13"/>
<dbReference type="InterPro" id="IPR013083">
    <property type="entry name" value="Znf_RING/FYVE/PHD"/>
</dbReference>
<reference evidence="13" key="1">
    <citation type="submission" date="2021-01" db="EMBL/GenBank/DDBJ databases">
        <authorList>
            <person name="Li R."/>
            <person name="Bekaert M."/>
        </authorList>
    </citation>
    <scope>NUCLEOTIDE SEQUENCE</scope>
    <source>
        <strain evidence="13">Farmed</strain>
    </source>
</reference>
<dbReference type="Gene3D" id="3.30.40.10">
    <property type="entry name" value="Zinc/RING finger domain, C3HC4 (zinc finger)"/>
    <property type="match status" value="1"/>
</dbReference>
<dbReference type="PROSITE" id="PS51292">
    <property type="entry name" value="ZF_RING_CH"/>
    <property type="match status" value="1"/>
</dbReference>
<dbReference type="Pfam" id="PF12906">
    <property type="entry name" value="RINGv"/>
    <property type="match status" value="1"/>
</dbReference>
<evidence type="ECO:0000256" key="6">
    <source>
        <dbReference type="ARBA" id="ARBA00022786"/>
    </source>
</evidence>
<comment type="caution">
    <text evidence="13">The sequence shown here is derived from an EMBL/GenBank/DDBJ whole genome shotgun (WGS) entry which is preliminary data.</text>
</comment>
<dbReference type="InterPro" id="IPR011016">
    <property type="entry name" value="Znf_RING-CH"/>
</dbReference>
<organism evidence="13 14">
    <name type="scientific">Acanthosepion pharaonis</name>
    <name type="common">Pharaoh cuttlefish</name>
    <name type="synonym">Sepia pharaonis</name>
    <dbReference type="NCBI Taxonomy" id="158019"/>
    <lineage>
        <taxon>Eukaryota</taxon>
        <taxon>Metazoa</taxon>
        <taxon>Spiralia</taxon>
        <taxon>Lophotrochozoa</taxon>
        <taxon>Mollusca</taxon>
        <taxon>Cephalopoda</taxon>
        <taxon>Coleoidea</taxon>
        <taxon>Decapodiformes</taxon>
        <taxon>Sepiida</taxon>
        <taxon>Sepiina</taxon>
        <taxon>Sepiidae</taxon>
        <taxon>Acanthosepion</taxon>
    </lineage>
</organism>
<keyword evidence="7" id="KW-0862">Zinc</keyword>
<keyword evidence="4" id="KW-0479">Metal-binding</keyword>
<evidence type="ECO:0000256" key="5">
    <source>
        <dbReference type="ARBA" id="ARBA00022771"/>
    </source>
</evidence>
<evidence type="ECO:0000256" key="4">
    <source>
        <dbReference type="ARBA" id="ARBA00022723"/>
    </source>
</evidence>
<dbReference type="GO" id="GO:0061630">
    <property type="term" value="F:ubiquitin protein ligase activity"/>
    <property type="evidence" value="ECO:0007669"/>
    <property type="project" value="UniProtKB-EC"/>
</dbReference>
<evidence type="ECO:0000313" key="13">
    <source>
        <dbReference type="EMBL" id="CAE1314501.1"/>
    </source>
</evidence>